<protein>
    <recommendedName>
        <fullName evidence="4">N-acetyltransferase domain-containing protein</fullName>
    </recommendedName>
</protein>
<sequence length="168" mass="18826">MLSLKKNIDVARDTPRVFLFGAFCKKALVPLQFTHPITKETGVVMRSHVENRVFDMSGMRGTDIISMIFDPHWSKDHPASLCDMKAILDGDGPEEAGKHPETVEESSDQPPMAGDHVLTTQIVIDTEVENVAAISIYQKLGFVIDKRRDFYYNDGSDAFRLKLTLADL</sequence>
<dbReference type="HOGENOM" id="CLU_1586889_0_0_1"/>
<dbReference type="Gene3D" id="3.40.630.30">
    <property type="match status" value="1"/>
</dbReference>
<name>A0A098VSB5_9MICR</name>
<organism evidence="2 3">
    <name type="scientific">Mitosporidium daphniae</name>
    <dbReference type="NCBI Taxonomy" id="1485682"/>
    <lineage>
        <taxon>Eukaryota</taxon>
        <taxon>Fungi</taxon>
        <taxon>Fungi incertae sedis</taxon>
        <taxon>Microsporidia</taxon>
        <taxon>Mitosporidium</taxon>
    </lineage>
</organism>
<evidence type="ECO:0000313" key="2">
    <source>
        <dbReference type="EMBL" id="KGG51855.1"/>
    </source>
</evidence>
<gene>
    <name evidence="2" type="ORF">DI09_25p150</name>
</gene>
<dbReference type="Proteomes" id="UP000029725">
    <property type="component" value="Unassembled WGS sequence"/>
</dbReference>
<dbReference type="OrthoDB" id="249099at2759"/>
<dbReference type="AlphaFoldDB" id="A0A098VSB5"/>
<feature type="region of interest" description="Disordered" evidence="1">
    <location>
        <begin position="90"/>
        <end position="114"/>
    </location>
</feature>
<dbReference type="VEuPathDB" id="MicrosporidiaDB:DI09_25p150"/>
<evidence type="ECO:0000313" key="3">
    <source>
        <dbReference type="Proteomes" id="UP000029725"/>
    </source>
</evidence>
<comment type="caution">
    <text evidence="2">The sequence shown here is derived from an EMBL/GenBank/DDBJ whole genome shotgun (WGS) entry which is preliminary data.</text>
</comment>
<dbReference type="SUPFAM" id="SSF55729">
    <property type="entry name" value="Acyl-CoA N-acyltransferases (Nat)"/>
    <property type="match status" value="1"/>
</dbReference>
<dbReference type="GeneID" id="25259253"/>
<dbReference type="RefSeq" id="XP_013238282.1">
    <property type="nucleotide sequence ID" value="XM_013382828.1"/>
</dbReference>
<accession>A0A098VSB5</accession>
<proteinExistence type="predicted"/>
<dbReference type="EMBL" id="JMKJ01000177">
    <property type="protein sequence ID" value="KGG51855.1"/>
    <property type="molecule type" value="Genomic_DNA"/>
</dbReference>
<reference evidence="2 3" key="1">
    <citation type="submission" date="2014-04" db="EMBL/GenBank/DDBJ databases">
        <title>A new species of microsporidia sheds light on the evolution of extreme parasitism.</title>
        <authorList>
            <person name="Haag K.L."/>
            <person name="James T.Y."/>
            <person name="Larsson R."/>
            <person name="Schaer T.M."/>
            <person name="Refardt D."/>
            <person name="Pombert J.-F."/>
            <person name="Ebert D."/>
        </authorList>
    </citation>
    <scope>NUCLEOTIDE SEQUENCE [LARGE SCALE GENOMIC DNA]</scope>
    <source>
        <strain evidence="2 3">UGP3</strain>
        <tissue evidence="2">Spores</tissue>
    </source>
</reference>
<evidence type="ECO:0000256" key="1">
    <source>
        <dbReference type="SAM" id="MobiDB-lite"/>
    </source>
</evidence>
<dbReference type="InterPro" id="IPR016181">
    <property type="entry name" value="Acyl_CoA_acyltransferase"/>
</dbReference>
<evidence type="ECO:0008006" key="4">
    <source>
        <dbReference type="Google" id="ProtNLM"/>
    </source>
</evidence>
<keyword evidence="3" id="KW-1185">Reference proteome</keyword>